<evidence type="ECO:0000313" key="2">
    <source>
        <dbReference type="EMBL" id="CDO93489.1"/>
    </source>
</evidence>
<organism evidence="2 3">
    <name type="scientific">Kluyveromyces dobzhanskii CBS 2104</name>
    <dbReference type="NCBI Taxonomy" id="1427455"/>
    <lineage>
        <taxon>Eukaryota</taxon>
        <taxon>Fungi</taxon>
        <taxon>Dikarya</taxon>
        <taxon>Ascomycota</taxon>
        <taxon>Saccharomycotina</taxon>
        <taxon>Saccharomycetes</taxon>
        <taxon>Saccharomycetales</taxon>
        <taxon>Saccharomycetaceae</taxon>
        <taxon>Kluyveromyces</taxon>
    </lineage>
</organism>
<evidence type="ECO:0000256" key="1">
    <source>
        <dbReference type="SAM" id="MobiDB-lite"/>
    </source>
</evidence>
<feature type="region of interest" description="Disordered" evidence="1">
    <location>
        <begin position="27"/>
        <end position="68"/>
    </location>
</feature>
<gene>
    <name evidence="2" type="ORF">KLDO_g1786</name>
</gene>
<dbReference type="Proteomes" id="UP000031516">
    <property type="component" value="Unassembled WGS sequence"/>
</dbReference>
<name>A0A0A8L353_9SACH</name>
<proteinExistence type="predicted"/>
<keyword evidence="3" id="KW-1185">Reference proteome</keyword>
<dbReference type="OrthoDB" id="203678at2759"/>
<dbReference type="Pfam" id="PF08700">
    <property type="entry name" value="VPS51_Exo84_N"/>
    <property type="match status" value="1"/>
</dbReference>
<protein>
    <submittedName>
        <fullName evidence="2">WGS project CCBQ000000000 data, contig 00098</fullName>
    </submittedName>
</protein>
<feature type="compositionally biased region" description="Low complexity" evidence="1">
    <location>
        <begin position="50"/>
        <end position="62"/>
    </location>
</feature>
<dbReference type="AlphaFoldDB" id="A0A0A8L353"/>
<accession>A0A0A8L353</accession>
<comment type="caution">
    <text evidence="2">The sequence shown here is derived from an EMBL/GenBank/DDBJ whole genome shotgun (WGS) entry which is preliminary data.</text>
</comment>
<sequence length="158" mass="17596">MAEQITHKKSLKRVDNEKRRLLKEYYNLRRDNGTDTAAGDAENAGNDTDASVAGASAPAPAASDREVSPQDVVQEIRLELEQGNIDVKSKSLKQLLQVQNLLLAEETEADNVIKNTIYDNYYDLIKVDGILKEMGELDESLVAQLRETCDMAQCVLKQ</sequence>
<reference evidence="2 3" key="1">
    <citation type="submission" date="2014-03" db="EMBL/GenBank/DDBJ databases">
        <title>The genome of Kluyveromyces dobzhanskii.</title>
        <authorList>
            <person name="Nystedt B."/>
            <person name="Astrom S."/>
        </authorList>
    </citation>
    <scope>NUCLEOTIDE SEQUENCE [LARGE SCALE GENOMIC DNA]</scope>
    <source>
        <strain evidence="2 3">CBS 2104</strain>
    </source>
</reference>
<dbReference type="EMBL" id="CCBQ010000025">
    <property type="protein sequence ID" value="CDO93489.1"/>
    <property type="molecule type" value="Genomic_DNA"/>
</dbReference>
<evidence type="ECO:0000313" key="3">
    <source>
        <dbReference type="Proteomes" id="UP000031516"/>
    </source>
</evidence>